<dbReference type="AlphaFoldDB" id="A0A9N8DNV0"/>
<evidence type="ECO:0000256" key="1">
    <source>
        <dbReference type="SAM" id="MobiDB-lite"/>
    </source>
</evidence>
<comment type="caution">
    <text evidence="3">The sequence shown here is derived from an EMBL/GenBank/DDBJ whole genome shotgun (WGS) entry which is preliminary data.</text>
</comment>
<proteinExistence type="predicted"/>
<dbReference type="PROSITE" id="PS51184">
    <property type="entry name" value="JMJC"/>
    <property type="match status" value="1"/>
</dbReference>
<dbReference type="PANTHER" id="PTHR12461:SF100">
    <property type="entry name" value="JMJC DOMAIN-CONTAINING PROTEIN 4"/>
    <property type="match status" value="1"/>
</dbReference>
<dbReference type="InterPro" id="IPR041667">
    <property type="entry name" value="Cupin_8"/>
</dbReference>
<dbReference type="EMBL" id="CAICTM010000265">
    <property type="protein sequence ID" value="CAB9506417.1"/>
    <property type="molecule type" value="Genomic_DNA"/>
</dbReference>
<evidence type="ECO:0000259" key="2">
    <source>
        <dbReference type="PROSITE" id="PS51184"/>
    </source>
</evidence>
<reference evidence="3" key="1">
    <citation type="submission" date="2020-06" db="EMBL/GenBank/DDBJ databases">
        <authorList>
            <consortium name="Plant Systems Biology data submission"/>
        </authorList>
    </citation>
    <scope>NUCLEOTIDE SEQUENCE</scope>
    <source>
        <strain evidence="3">D6</strain>
    </source>
</reference>
<dbReference type="Proteomes" id="UP001153069">
    <property type="component" value="Unassembled WGS sequence"/>
</dbReference>
<evidence type="ECO:0000313" key="4">
    <source>
        <dbReference type="Proteomes" id="UP001153069"/>
    </source>
</evidence>
<dbReference type="Pfam" id="PF13621">
    <property type="entry name" value="Cupin_8"/>
    <property type="match status" value="1"/>
</dbReference>
<dbReference type="OrthoDB" id="415358at2759"/>
<dbReference type="InterPro" id="IPR003347">
    <property type="entry name" value="JmjC_dom"/>
</dbReference>
<feature type="domain" description="JmjC" evidence="2">
    <location>
        <begin position="164"/>
        <end position="440"/>
    </location>
</feature>
<name>A0A9N8DNV0_9STRA</name>
<evidence type="ECO:0000313" key="3">
    <source>
        <dbReference type="EMBL" id="CAB9506417.1"/>
    </source>
</evidence>
<gene>
    <name evidence="3" type="ORF">SEMRO_266_G103110.1</name>
</gene>
<dbReference type="InterPro" id="IPR014710">
    <property type="entry name" value="RmlC-like_jellyroll"/>
</dbReference>
<protein>
    <submittedName>
        <fullName evidence="3">Jumonji domain containing 7</fullName>
    </submittedName>
</protein>
<feature type="compositionally biased region" description="Acidic residues" evidence="1">
    <location>
        <begin position="308"/>
        <end position="329"/>
    </location>
</feature>
<sequence>MAITSTKRCSEEDDLEKEDGRKRLKAGTKICNEYDGYSLQGQASPKIDTVQMSSMSATTFFDQYIRQRKPCILDGLPPTTTTSSSSSSNDKEIAITRELLESVAGSRPIQVEKRVGPNDNFGQNRTATRQVAMPIRDFLKALLDSDNELLYWSTQEDTDDPYNVPCRQLLEQHKIPPQINLAGNLVLSSCNLWMGRSGQGASSGLHHDYHDNFYCLLHGRKRFRLLSPDGAPHLHVYGQIECIHPNGRISYAGNETRADGVPLSSLEEKDDDDDDDEEEEVVLGQGFDYISDDEEDQEAFEKSNQKDDFEEMFAQDDEKNVDDDDDNDNDTSLKNSSSKNDNSQPEDDSHPDSFSRINPCQADQDALHKEFPSYGSRRQVLIELQAGQMLYLPAGWFHEVTSYSSNKNNAALGECHMALNYWYHPPDDLENFDNPYKDDFWKKEEQHRLKLSAKKM</sequence>
<dbReference type="PANTHER" id="PTHR12461">
    <property type="entry name" value="HYPOXIA-INDUCIBLE FACTOR 1 ALPHA INHIBITOR-RELATED"/>
    <property type="match status" value="1"/>
</dbReference>
<keyword evidence="4" id="KW-1185">Reference proteome</keyword>
<feature type="region of interest" description="Disordered" evidence="1">
    <location>
        <begin position="1"/>
        <end position="20"/>
    </location>
</feature>
<accession>A0A9N8DNV0</accession>
<feature type="region of interest" description="Disordered" evidence="1">
    <location>
        <begin position="253"/>
        <end position="358"/>
    </location>
</feature>
<dbReference type="SUPFAM" id="SSF51197">
    <property type="entry name" value="Clavaminate synthase-like"/>
    <property type="match status" value="1"/>
</dbReference>
<organism evidence="3 4">
    <name type="scientific">Seminavis robusta</name>
    <dbReference type="NCBI Taxonomy" id="568900"/>
    <lineage>
        <taxon>Eukaryota</taxon>
        <taxon>Sar</taxon>
        <taxon>Stramenopiles</taxon>
        <taxon>Ochrophyta</taxon>
        <taxon>Bacillariophyta</taxon>
        <taxon>Bacillariophyceae</taxon>
        <taxon>Bacillariophycidae</taxon>
        <taxon>Naviculales</taxon>
        <taxon>Naviculaceae</taxon>
        <taxon>Seminavis</taxon>
    </lineage>
</organism>
<dbReference type="Gene3D" id="2.60.120.10">
    <property type="entry name" value="Jelly Rolls"/>
    <property type="match status" value="2"/>
</dbReference>
<feature type="compositionally biased region" description="Acidic residues" evidence="1">
    <location>
        <begin position="268"/>
        <end position="281"/>
    </location>
</feature>
<feature type="compositionally biased region" description="Low complexity" evidence="1">
    <location>
        <begin position="330"/>
        <end position="343"/>
    </location>
</feature>